<feature type="region of interest" description="Disordered" evidence="1">
    <location>
        <begin position="99"/>
        <end position="274"/>
    </location>
</feature>
<feature type="compositionally biased region" description="Low complexity" evidence="1">
    <location>
        <begin position="955"/>
        <end position="995"/>
    </location>
</feature>
<dbReference type="SUPFAM" id="SSF52540">
    <property type="entry name" value="P-loop containing nucleoside triphosphate hydrolases"/>
    <property type="match status" value="1"/>
</dbReference>
<protein>
    <submittedName>
        <fullName evidence="2">Uncharacterized protein</fullName>
    </submittedName>
</protein>
<reference evidence="2 3" key="1">
    <citation type="submission" date="2016-10" db="EMBL/GenBank/DDBJ databases">
        <authorList>
            <person name="de Groot N.N."/>
        </authorList>
    </citation>
    <scope>NUCLEOTIDE SEQUENCE [LARGE SCALE GENOMIC DNA]</scope>
    <source>
        <strain evidence="2 3">CGMCC 4.2026</strain>
    </source>
</reference>
<dbReference type="Proteomes" id="UP000181951">
    <property type="component" value="Unassembled WGS sequence"/>
</dbReference>
<feature type="compositionally biased region" description="Low complexity" evidence="1">
    <location>
        <begin position="220"/>
        <end position="241"/>
    </location>
</feature>
<sequence>MEQHSGRPGEERIAPEAAGEPVEPFGLPVFPGTAEPGRRPAAEPGTGRVVDLRAAGRGEGLLPALPGQGDDPGEAFGARPAVRDAGAGGVLDTYRAPGALDVTTAGGPSGAPADTGAFGAALPAAPERPALPQRQPAADRSGLPQLPVRPAPEAQSGTPFDAFGASGGSSSPSAPAGGGSDRTTPGLGSFGSLGGNGSFDGFAAGSPAPRSDLRPLSDRAPGAEPGAGDTAAGPDAPGHGDVALFDSALPAPRTPRPPRDPLLAGDTPSGGSARVSRVATTEFLLTVNPIDGTEVVPSPPQERRTPARRTPQERAARMDGARPTPPPGPPTPELPLLERDEERERLIRLLARGRSVRVTGASGSGRSSLLDSVANACGDLAPDGVLRLSGYRRSTADVLQDLHTLVHTGEGYRPDRAELLTLLAGVGAVVVLDDLELGGSALEELLAAAPECAFLMSATPDVPAPAADSMVEEVFLSGLSRSACIDLLQLSAGRRLAEDETAWAADLWFESEGLPLRFVQAGALLRQRDALRMPVEPPDWDDSVWDNGAPGAAAPLGLQLPDLSGFDGPAAGPQDAAAAHRTAGSPAGAPPAAALPAAEVPLPSLAESAAPADLLASRLSEAAREALAFAVALDGECPHPSHLPALVGDTHGDAALGELTSVGLAVPVASHFRLAAGVVQQLAANLRADGELSEIQAHTAAVHYTWWTGHPSVTPERAAGESEAILSAMAACRDGGNASAAVLLARTVAPVFAAALHWGAWERALRIGQEAARLTGEVAEEAYFHHELGVLALCTGHLDRARAELEASIALRGALADRKGTVVGRRTLALVLDREGATGGVPFDLEIDGFGSAGAAVTMPLPPAAEPAAVLISAPKTPGGATAHRGVAARRLPLVGTRRNLIVAGSGALLVAALGTVVAIGTSGGKGGDTPNQVQPIESVQQDAPTDTTAPPEDGTTAPAAPAVSSTSPSSSPSTAPTTPAGGQPPTTPTGGITSPPAPPTSPAAGGGGPTPTHTSSHPTTPPTSTHTTTSTPTQTPSTPTQTPSTPTDPPSVGTAPQSSSTGPTP</sequence>
<feature type="compositionally biased region" description="Low complexity" evidence="1">
    <location>
        <begin position="1011"/>
        <end position="1046"/>
    </location>
</feature>
<feature type="compositionally biased region" description="Polar residues" evidence="1">
    <location>
        <begin position="1055"/>
        <end position="1066"/>
    </location>
</feature>
<gene>
    <name evidence="2" type="ORF">SAMN05216267_1020112</name>
</gene>
<dbReference type="RefSeq" id="WP_177226090.1">
    <property type="nucleotide sequence ID" value="NZ_FODD01000020.1"/>
</dbReference>
<dbReference type="STRING" id="310780.SAMN05216267_1020112"/>
<feature type="region of interest" description="Disordered" evidence="1">
    <location>
        <begin position="1"/>
        <end position="80"/>
    </location>
</feature>
<accession>A0A1H8MZL9</accession>
<feature type="compositionally biased region" description="Basic and acidic residues" evidence="1">
    <location>
        <begin position="301"/>
        <end position="320"/>
    </location>
</feature>
<evidence type="ECO:0000313" key="2">
    <source>
        <dbReference type="EMBL" id="SEO22744.1"/>
    </source>
</evidence>
<dbReference type="AlphaFoldDB" id="A0A1H8MZL9"/>
<feature type="region of interest" description="Disordered" evidence="1">
    <location>
        <begin position="941"/>
        <end position="1066"/>
    </location>
</feature>
<evidence type="ECO:0000256" key="1">
    <source>
        <dbReference type="SAM" id="MobiDB-lite"/>
    </source>
</evidence>
<feature type="compositionally biased region" description="Low complexity" evidence="1">
    <location>
        <begin position="120"/>
        <end position="138"/>
    </location>
</feature>
<dbReference type="EMBL" id="FODD01000020">
    <property type="protein sequence ID" value="SEO22744.1"/>
    <property type="molecule type" value="Genomic_DNA"/>
</dbReference>
<organism evidence="2 3">
    <name type="scientific">Actinacidiphila rubida</name>
    <dbReference type="NCBI Taxonomy" id="310780"/>
    <lineage>
        <taxon>Bacteria</taxon>
        <taxon>Bacillati</taxon>
        <taxon>Actinomycetota</taxon>
        <taxon>Actinomycetes</taxon>
        <taxon>Kitasatosporales</taxon>
        <taxon>Streptomycetaceae</taxon>
        <taxon>Actinacidiphila</taxon>
    </lineage>
</organism>
<dbReference type="InterPro" id="IPR027417">
    <property type="entry name" value="P-loop_NTPase"/>
</dbReference>
<proteinExistence type="predicted"/>
<name>A0A1H8MZL9_9ACTN</name>
<feature type="region of interest" description="Disordered" evidence="1">
    <location>
        <begin position="290"/>
        <end position="336"/>
    </location>
</feature>
<feature type="compositionally biased region" description="Pro residues" evidence="1">
    <location>
        <begin position="323"/>
        <end position="333"/>
    </location>
</feature>
<keyword evidence="3" id="KW-1185">Reference proteome</keyword>
<evidence type="ECO:0000313" key="3">
    <source>
        <dbReference type="Proteomes" id="UP000181951"/>
    </source>
</evidence>
<feature type="compositionally biased region" description="Basic and acidic residues" evidence="1">
    <location>
        <begin position="1"/>
        <end position="14"/>
    </location>
</feature>
<feature type="compositionally biased region" description="Gly residues" evidence="1">
    <location>
        <begin position="188"/>
        <end position="198"/>
    </location>
</feature>
<feature type="region of interest" description="Disordered" evidence="1">
    <location>
        <begin position="564"/>
        <end position="594"/>
    </location>
</feature>